<sequence length="485" mass="54400">MENTFLHGITPSHKNKGVDILGEALVAMLAIAHREILLFAVAGLLMGGIDDLLIDILFLCRRLWRNLTIYSRHPRMTTATLPRSAAPGPIAVFVPAWDEGRVIGPMIGNALRRWQDADYRIFVGAYPNDLTTIDVVSGIAAREPRVMLAINSRPGPTTKADCLNLLWRAMEAEERKGGFRFKAVLLHDAEDVVHRDEIRLFDFMMDRFDLVQLPVLPLPGKGGWLARAVANHYCDEFAESHAKFLTMREALGASIPSAGVACAFERQMLGRLTEDRAEGPFDPDSLTEDYEAGLRVGEMGGRGIFVRMRDEKGALVATREYFPDTLDAAIRQKARWIIGISLAGWDRLGWHGGASEWWMRIRDRRAALAALVLFAAYLSLLLWAALLVIGFFFAYTPPPYPRIIHALLLLNGGLMIWRAILRAIFAAHGYGWRHGVASIPRICIANLIAIMAARRAIFLYVRSLLGRPLTWDKTEHRFPELRSQE</sequence>
<evidence type="ECO:0000256" key="1">
    <source>
        <dbReference type="SAM" id="Phobius"/>
    </source>
</evidence>
<dbReference type="EMBL" id="ATIB01000088">
    <property type="protein sequence ID" value="EQA97006.1"/>
    <property type="molecule type" value="Genomic_DNA"/>
</dbReference>
<keyword evidence="3" id="KW-1185">Reference proteome</keyword>
<dbReference type="NCBIfam" id="NF011307">
    <property type="entry name" value="PRK14716.1-5"/>
    <property type="match status" value="1"/>
</dbReference>
<protein>
    <recommendedName>
        <fullName evidence="4">Glycosyltransferase 2-like domain-containing protein</fullName>
    </recommendedName>
</protein>
<dbReference type="AlphaFoldDB" id="T0G8N4"/>
<dbReference type="Pfam" id="PF13641">
    <property type="entry name" value="Glyco_tranf_2_3"/>
    <property type="match status" value="1"/>
</dbReference>
<dbReference type="Gene3D" id="3.90.550.10">
    <property type="entry name" value="Spore Coat Polysaccharide Biosynthesis Protein SpsA, Chain A"/>
    <property type="match status" value="1"/>
</dbReference>
<name>T0G8N4_9SPHN</name>
<comment type="caution">
    <text evidence="2">The sequence shown here is derived from an EMBL/GenBank/DDBJ whole genome shotgun (WGS) entry which is preliminary data.</text>
</comment>
<evidence type="ECO:0008006" key="4">
    <source>
        <dbReference type="Google" id="ProtNLM"/>
    </source>
</evidence>
<gene>
    <name evidence="2" type="ORF">L485_23310</name>
</gene>
<accession>T0G8N4</accession>
<dbReference type="eggNOG" id="COG1215">
    <property type="taxonomic scope" value="Bacteria"/>
</dbReference>
<reference evidence="2 3" key="1">
    <citation type="journal article" date="2013" name="Genome Announc.">
        <title>Draft Genome Sequence of a Hexachlorocyclohexane-Degrading Bacterium, Sphingobium baderi Strain LL03T.</title>
        <authorList>
            <person name="Kaur J."/>
            <person name="Verma H."/>
            <person name="Tripathi C."/>
            <person name="Khurana J.P."/>
            <person name="Lal R."/>
        </authorList>
    </citation>
    <scope>NUCLEOTIDE SEQUENCE [LARGE SCALE GENOMIC DNA]</scope>
    <source>
        <strain evidence="2 3">LL03</strain>
    </source>
</reference>
<evidence type="ECO:0000313" key="3">
    <source>
        <dbReference type="Proteomes" id="UP000015524"/>
    </source>
</evidence>
<feature type="transmembrane region" description="Helical" evidence="1">
    <location>
        <begin position="402"/>
        <end position="421"/>
    </location>
</feature>
<keyword evidence="1" id="KW-0812">Transmembrane</keyword>
<keyword evidence="1" id="KW-0472">Membrane</keyword>
<evidence type="ECO:0000313" key="2">
    <source>
        <dbReference type="EMBL" id="EQA97006.1"/>
    </source>
</evidence>
<feature type="transmembrane region" description="Helical" evidence="1">
    <location>
        <begin position="368"/>
        <end position="396"/>
    </location>
</feature>
<keyword evidence="1" id="KW-1133">Transmembrane helix</keyword>
<dbReference type="PATRIC" id="fig|1114964.3.peg.4574"/>
<dbReference type="Proteomes" id="UP000015524">
    <property type="component" value="Unassembled WGS sequence"/>
</dbReference>
<organism evidence="2 3">
    <name type="scientific">Sphingobium baderi LL03</name>
    <dbReference type="NCBI Taxonomy" id="1114964"/>
    <lineage>
        <taxon>Bacteria</taxon>
        <taxon>Pseudomonadati</taxon>
        <taxon>Pseudomonadota</taxon>
        <taxon>Alphaproteobacteria</taxon>
        <taxon>Sphingomonadales</taxon>
        <taxon>Sphingomonadaceae</taxon>
        <taxon>Sphingobium</taxon>
    </lineage>
</organism>
<dbReference type="SUPFAM" id="SSF53448">
    <property type="entry name" value="Nucleotide-diphospho-sugar transferases"/>
    <property type="match status" value="1"/>
</dbReference>
<feature type="transmembrane region" description="Helical" evidence="1">
    <location>
        <begin position="36"/>
        <end position="60"/>
    </location>
</feature>
<proteinExistence type="predicted"/>
<dbReference type="InterPro" id="IPR029044">
    <property type="entry name" value="Nucleotide-diphossugar_trans"/>
</dbReference>